<evidence type="ECO:0000313" key="2">
    <source>
        <dbReference type="Proteomes" id="UP001157946"/>
    </source>
</evidence>
<protein>
    <submittedName>
        <fullName evidence="1">Sporulation-control protein</fullName>
    </submittedName>
</protein>
<dbReference type="Proteomes" id="UP001157946">
    <property type="component" value="Unassembled WGS sequence"/>
</dbReference>
<dbReference type="EMBL" id="FXTU01000009">
    <property type="protein sequence ID" value="SMP33003.1"/>
    <property type="molecule type" value="Genomic_DNA"/>
</dbReference>
<dbReference type="Pfam" id="PF07070">
    <property type="entry name" value="Spo0M"/>
    <property type="match status" value="1"/>
</dbReference>
<organism evidence="1 2">
    <name type="scientific">Laceyella tengchongensis</name>
    <dbReference type="NCBI Taxonomy" id="574699"/>
    <lineage>
        <taxon>Bacteria</taxon>
        <taxon>Bacillati</taxon>
        <taxon>Bacillota</taxon>
        <taxon>Bacilli</taxon>
        <taxon>Bacillales</taxon>
        <taxon>Thermoactinomycetaceae</taxon>
        <taxon>Laceyella</taxon>
    </lineage>
</organism>
<accession>A0AA45WS33</accession>
<name>A0AA45WS33_9BACL</name>
<gene>
    <name evidence="1" type="ORF">SAMN06265361_10978</name>
</gene>
<dbReference type="InterPro" id="IPR009776">
    <property type="entry name" value="Spore_0_M"/>
</dbReference>
<dbReference type="PANTHER" id="PTHR40053">
    <property type="entry name" value="SPORULATION-CONTROL PROTEIN SPO0M"/>
    <property type="match status" value="1"/>
</dbReference>
<keyword evidence="2" id="KW-1185">Reference proteome</keyword>
<reference evidence="1" key="1">
    <citation type="submission" date="2017-05" db="EMBL/GenBank/DDBJ databases">
        <authorList>
            <person name="Varghese N."/>
            <person name="Submissions S."/>
        </authorList>
    </citation>
    <scope>NUCLEOTIDE SEQUENCE</scope>
    <source>
        <strain evidence="1">DSM 45262</strain>
    </source>
</reference>
<evidence type="ECO:0000313" key="1">
    <source>
        <dbReference type="EMBL" id="SMP33003.1"/>
    </source>
</evidence>
<sequence length="297" mass="33562">MVFKDYLAKIGKGGTRVDLKLGKEEYTLGETIAGSLVIQGGIVTQQINKVDIDFAIHMQQHDQVTTHLIQRFSFGEPFEIHPGAKKTFPFTYTLPNNLLLSGYSISYSFATRLDIAEAVDQTDHNSIVILPPPSLRQIQAALRELGFQEKYGSRSFDGYLQKFEFTPTSALAKEVTHLQFAAKMEEDGIGLLMEVDLVGNHQVRREIHFTSKQLDDPAILLQRLRQSVQEMINEPHRLGDSQKYYFRDHKQWSKLGAIGGFAAGLASGSWFEDDVKVNHDRLQDYSWLHFGGNGEKT</sequence>
<comment type="caution">
    <text evidence="1">The sequence shown here is derived from an EMBL/GenBank/DDBJ whole genome shotgun (WGS) entry which is preliminary data.</text>
</comment>
<dbReference type="PANTHER" id="PTHR40053:SF1">
    <property type="entry name" value="SPORULATION-CONTROL PROTEIN SPO0M"/>
    <property type="match status" value="1"/>
</dbReference>
<proteinExistence type="predicted"/>
<dbReference type="AlphaFoldDB" id="A0AA45WS33"/>